<protein>
    <recommendedName>
        <fullName evidence="5">Putative glutamate--cysteine ligase 2</fullName>
        <ecNumber evidence="5">6.3.2.2</ecNumber>
    </recommendedName>
    <alternativeName>
        <fullName evidence="5">Gamma-glutamylcysteine synthetase 2</fullName>
        <shortName evidence="5">GCS 2</shortName>
        <shortName evidence="5">Gamma-GCS 2</shortName>
    </alternativeName>
</protein>
<keyword evidence="1 5" id="KW-0436">Ligase</keyword>
<evidence type="ECO:0000256" key="5">
    <source>
        <dbReference type="HAMAP-Rule" id="MF_01609"/>
    </source>
</evidence>
<evidence type="ECO:0000256" key="2">
    <source>
        <dbReference type="ARBA" id="ARBA00022741"/>
    </source>
</evidence>
<comment type="catalytic activity">
    <reaction evidence="4 5">
        <text>L-cysteine + L-glutamate + ATP = gamma-L-glutamyl-L-cysteine + ADP + phosphate + H(+)</text>
        <dbReference type="Rhea" id="RHEA:13285"/>
        <dbReference type="ChEBI" id="CHEBI:15378"/>
        <dbReference type="ChEBI" id="CHEBI:29985"/>
        <dbReference type="ChEBI" id="CHEBI:30616"/>
        <dbReference type="ChEBI" id="CHEBI:35235"/>
        <dbReference type="ChEBI" id="CHEBI:43474"/>
        <dbReference type="ChEBI" id="CHEBI:58173"/>
        <dbReference type="ChEBI" id="CHEBI:456216"/>
        <dbReference type="EC" id="6.3.2.2"/>
    </reaction>
</comment>
<sequence length="395" mass="41561">MSHPARHLFAGRSAAPETTAVTFGVEEEFLLLDPHRGRPVPAGPALLRVLRDHPGPRPELMRYQVETVTSVCTSADELRKEISRLRALGTAGARALGCALVATGTAPYGAPGLSALSDVPRYRGLALRHPALTARFGVCGCHVHVGVATRDLGVQVLGRLRPWLATLLAISANSPIADGHDTGWASHRYALVSQWPTARPPGEWQDAAEYDRVVQQFLRRGAAMDERGVYLLARLSPRFPTVEVRIADVCADADTTVLIAILVRALVATAVSEIRAGMPLTPVPSARLNAGLLAAARHGLTGPGVDPITGCPVPARDLVADLVDHAGDALVDLGDAATAAGLLDQLHLRGTGAQRQRSLWTSTASAAEMVSGLAAITATPAGVRRPHRVGSGNRA</sequence>
<dbReference type="InterPro" id="IPR014746">
    <property type="entry name" value="Gln_synth/guanido_kin_cat_dom"/>
</dbReference>
<dbReference type="EC" id="6.3.2.2" evidence="5"/>
<evidence type="ECO:0000256" key="4">
    <source>
        <dbReference type="ARBA" id="ARBA00048819"/>
    </source>
</evidence>
<keyword evidence="3 5" id="KW-0067">ATP-binding</keyword>
<proteinExistence type="inferred from homology"/>
<dbReference type="GO" id="GO:0004357">
    <property type="term" value="F:glutamate-cysteine ligase activity"/>
    <property type="evidence" value="ECO:0007669"/>
    <property type="project" value="UniProtKB-EC"/>
</dbReference>
<keyword evidence="7" id="KW-1185">Reference proteome</keyword>
<dbReference type="InterPro" id="IPR050141">
    <property type="entry name" value="GCL_type2/YbdK_subfam"/>
</dbReference>
<dbReference type="NCBIfam" id="NF010041">
    <property type="entry name" value="PRK13517.1-1"/>
    <property type="match status" value="1"/>
</dbReference>
<dbReference type="InterPro" id="IPR006336">
    <property type="entry name" value="GCS2"/>
</dbReference>
<gene>
    <name evidence="6" type="ORF">ACTOB_004286</name>
</gene>
<evidence type="ECO:0000313" key="6">
    <source>
        <dbReference type="EMBL" id="WIN00572.1"/>
    </source>
</evidence>
<dbReference type="PANTHER" id="PTHR36510:SF1">
    <property type="entry name" value="GLUTAMATE--CYSTEINE LIGASE 2-RELATED"/>
    <property type="match status" value="1"/>
</dbReference>
<dbReference type="Pfam" id="PF04107">
    <property type="entry name" value="GCS2"/>
    <property type="match status" value="1"/>
</dbReference>
<accession>A0ABY8WRN8</accession>
<organism evidence="6 7">
    <name type="scientific">Actinoplanes oblitus</name>
    <dbReference type="NCBI Taxonomy" id="3040509"/>
    <lineage>
        <taxon>Bacteria</taxon>
        <taxon>Bacillati</taxon>
        <taxon>Actinomycetota</taxon>
        <taxon>Actinomycetes</taxon>
        <taxon>Micromonosporales</taxon>
        <taxon>Micromonosporaceae</taxon>
        <taxon>Actinoplanes</taxon>
    </lineage>
</organism>
<evidence type="ECO:0000313" key="7">
    <source>
        <dbReference type="Proteomes" id="UP001240150"/>
    </source>
</evidence>
<dbReference type="NCBIfam" id="TIGR02050">
    <property type="entry name" value="gshA_cyan_rel"/>
    <property type="match status" value="1"/>
</dbReference>
<dbReference type="RefSeq" id="WP_284922101.1">
    <property type="nucleotide sequence ID" value="NZ_CP126980.1"/>
</dbReference>
<evidence type="ECO:0000256" key="1">
    <source>
        <dbReference type="ARBA" id="ARBA00022598"/>
    </source>
</evidence>
<comment type="function">
    <text evidence="5">ATP-dependent carboxylate-amine ligase which exhibits weak glutamate--cysteine ligase activity.</text>
</comment>
<dbReference type="EMBL" id="CP126980">
    <property type="protein sequence ID" value="WIN00572.1"/>
    <property type="molecule type" value="Genomic_DNA"/>
</dbReference>
<dbReference type="HAMAP" id="MF_01609">
    <property type="entry name" value="Glu_cys_ligase_2"/>
    <property type="match status" value="1"/>
</dbReference>
<dbReference type="Gene3D" id="3.30.590.20">
    <property type="match status" value="1"/>
</dbReference>
<name>A0ABY8WRN8_9ACTN</name>
<keyword evidence="2 5" id="KW-0547">Nucleotide-binding</keyword>
<dbReference type="PANTHER" id="PTHR36510">
    <property type="entry name" value="GLUTAMATE--CYSTEINE LIGASE 2-RELATED"/>
    <property type="match status" value="1"/>
</dbReference>
<dbReference type="Proteomes" id="UP001240150">
    <property type="component" value="Chromosome"/>
</dbReference>
<evidence type="ECO:0000256" key="3">
    <source>
        <dbReference type="ARBA" id="ARBA00022840"/>
    </source>
</evidence>
<dbReference type="SUPFAM" id="SSF55931">
    <property type="entry name" value="Glutamine synthetase/guanido kinase"/>
    <property type="match status" value="1"/>
</dbReference>
<reference evidence="6 7" key="1">
    <citation type="submission" date="2023-06" db="EMBL/GenBank/DDBJ databases">
        <authorList>
            <person name="Yushchuk O."/>
            <person name="Binda E."/>
            <person name="Ruckert-Reed C."/>
            <person name="Fedorenko V."/>
            <person name="Kalinowski J."/>
            <person name="Marinelli F."/>
        </authorList>
    </citation>
    <scope>NUCLEOTIDE SEQUENCE [LARGE SCALE GENOMIC DNA]</scope>
    <source>
        <strain evidence="6 7">NRRL 3884</strain>
    </source>
</reference>
<dbReference type="InterPro" id="IPR011793">
    <property type="entry name" value="YbdK"/>
</dbReference>
<comment type="similarity">
    <text evidence="5">Belongs to the glutamate--cysteine ligase type 2 family. YbdK subfamily.</text>
</comment>